<keyword evidence="8" id="KW-1185">Reference proteome</keyword>
<dbReference type="GO" id="GO:0005852">
    <property type="term" value="C:eukaryotic translation initiation factor 3 complex"/>
    <property type="evidence" value="ECO:0007669"/>
    <property type="project" value="UniProtKB-UniRule"/>
</dbReference>
<comment type="caution">
    <text evidence="7">The sequence shown here is derived from an EMBL/GenBank/DDBJ whole genome shotgun (WGS) entry which is preliminary data.</text>
</comment>
<dbReference type="InterPro" id="IPR037518">
    <property type="entry name" value="MPN"/>
</dbReference>
<dbReference type="InterPro" id="IPR027524">
    <property type="entry name" value="eIF3h"/>
</dbReference>
<comment type="similarity">
    <text evidence="4">Belongs to the eIF-3 subunit H family.</text>
</comment>
<dbReference type="HAMAP" id="MF_03007">
    <property type="entry name" value="eIF3h"/>
    <property type="match status" value="1"/>
</dbReference>
<accession>A0AB34IRS1</accession>
<dbReference type="AlphaFoldDB" id="A0AB34IRS1"/>
<keyword evidence="1 4" id="KW-0963">Cytoplasm</keyword>
<organism evidence="7 8">
    <name type="scientific">Prymnesium parvum</name>
    <name type="common">Toxic golden alga</name>
    <dbReference type="NCBI Taxonomy" id="97485"/>
    <lineage>
        <taxon>Eukaryota</taxon>
        <taxon>Haptista</taxon>
        <taxon>Haptophyta</taxon>
        <taxon>Prymnesiophyceae</taxon>
        <taxon>Prymnesiales</taxon>
        <taxon>Prymnesiaceae</taxon>
        <taxon>Prymnesium</taxon>
    </lineage>
</organism>
<dbReference type="GO" id="GO:0008237">
    <property type="term" value="F:metallopeptidase activity"/>
    <property type="evidence" value="ECO:0007669"/>
    <property type="project" value="InterPro"/>
</dbReference>
<dbReference type="PROSITE" id="PS50249">
    <property type="entry name" value="MPN"/>
    <property type="match status" value="1"/>
</dbReference>
<protein>
    <recommendedName>
        <fullName evidence="4">Eukaryotic translation initiation factor 3 subunit H</fullName>
        <shortName evidence="4">eIF3h</shortName>
    </recommendedName>
</protein>
<evidence type="ECO:0000259" key="6">
    <source>
        <dbReference type="PROSITE" id="PS50249"/>
    </source>
</evidence>
<proteinExistence type="inferred from homology"/>
<dbReference type="Pfam" id="PF19445">
    <property type="entry name" value="eIF3h_C"/>
    <property type="match status" value="1"/>
</dbReference>
<evidence type="ECO:0000256" key="1">
    <source>
        <dbReference type="ARBA" id="ARBA00022490"/>
    </source>
</evidence>
<dbReference type="Pfam" id="PF01398">
    <property type="entry name" value="JAB"/>
    <property type="match status" value="1"/>
</dbReference>
<sequence>MTSSSASSPTTDVVELDSLVVLKIIQHCQEALPAFVTGQLLGLDIGRTLEVTNCFPFPRKDEGEQRGDDEPDDDGAEYQMEMMRCLREVNVDNNTVGWYQSTYFSSFIDESCIETQFNYQENIKNCVVLIYDPSRTRAAGLALRAFRLTEMFMSLYKDGKISFESLSGASRSNGEVFHELPIKVRNSHLSSALLLELQGECGINANASDFDRLELHTNPFLEKQMQLLIESIDDLQVESQKLQHYERYAQRQKAAQQQYLQKKKMEAQARAQKGEEPLPEEDLSQNNLFKPLAPPSRLESLLISNQMQAYCKQITQFSGQSFAKLFLMQSLNQK</sequence>
<feature type="region of interest" description="Disordered" evidence="5">
    <location>
        <begin position="56"/>
        <end position="75"/>
    </location>
</feature>
<feature type="domain" description="MPN" evidence="6">
    <location>
        <begin position="14"/>
        <end position="152"/>
    </location>
</feature>
<dbReference type="PANTHER" id="PTHR10410">
    <property type="entry name" value="EUKARYOTIC TRANSLATION INITIATION FACTOR 3 -RELATED"/>
    <property type="match status" value="1"/>
</dbReference>
<reference evidence="7 8" key="1">
    <citation type="journal article" date="2024" name="Science">
        <title>Giant polyketide synthase enzymes in the biosynthesis of giant marine polyether toxins.</title>
        <authorList>
            <person name="Fallon T.R."/>
            <person name="Shende V.V."/>
            <person name="Wierzbicki I.H."/>
            <person name="Pendleton A.L."/>
            <person name="Watervoot N.F."/>
            <person name="Auber R.P."/>
            <person name="Gonzalez D.J."/>
            <person name="Wisecaver J.H."/>
            <person name="Moore B.S."/>
        </authorList>
    </citation>
    <scope>NUCLEOTIDE SEQUENCE [LARGE SCALE GENOMIC DNA]</scope>
    <source>
        <strain evidence="7 8">12B1</strain>
    </source>
</reference>
<dbReference type="Gene3D" id="3.40.140.10">
    <property type="entry name" value="Cytidine Deaminase, domain 2"/>
    <property type="match status" value="1"/>
</dbReference>
<dbReference type="GO" id="GO:0016282">
    <property type="term" value="C:eukaryotic 43S preinitiation complex"/>
    <property type="evidence" value="ECO:0007669"/>
    <property type="project" value="UniProtKB-UniRule"/>
</dbReference>
<evidence type="ECO:0000256" key="4">
    <source>
        <dbReference type="HAMAP-Rule" id="MF_03007"/>
    </source>
</evidence>
<feature type="region of interest" description="Disordered" evidence="5">
    <location>
        <begin position="259"/>
        <end position="290"/>
    </location>
</feature>
<keyword evidence="3 4" id="KW-0648">Protein biosynthesis</keyword>
<dbReference type="GO" id="GO:0001732">
    <property type="term" value="P:formation of cytoplasmic translation initiation complex"/>
    <property type="evidence" value="ECO:0007669"/>
    <property type="project" value="UniProtKB-UniRule"/>
</dbReference>
<dbReference type="EMBL" id="JBGBPQ010000019">
    <property type="protein sequence ID" value="KAL1504845.1"/>
    <property type="molecule type" value="Genomic_DNA"/>
</dbReference>
<name>A0AB34IRS1_PRYPA</name>
<comment type="subunit">
    <text evidence="4">Component of the eukaryotic translation initiation factor 3 (eIF-3) complex.</text>
</comment>
<dbReference type="GO" id="GO:0033290">
    <property type="term" value="C:eukaryotic 48S preinitiation complex"/>
    <property type="evidence" value="ECO:0007669"/>
    <property type="project" value="UniProtKB-UniRule"/>
</dbReference>
<dbReference type="InterPro" id="IPR050242">
    <property type="entry name" value="JAMM_MPN+_peptidase_M67A"/>
</dbReference>
<dbReference type="GO" id="GO:0003743">
    <property type="term" value="F:translation initiation factor activity"/>
    <property type="evidence" value="ECO:0007669"/>
    <property type="project" value="UniProtKB-UniRule"/>
</dbReference>
<dbReference type="SMART" id="SM00232">
    <property type="entry name" value="JAB_MPN"/>
    <property type="match status" value="1"/>
</dbReference>
<feature type="compositionally biased region" description="Basic and acidic residues" evidence="5">
    <location>
        <begin position="58"/>
        <end position="68"/>
    </location>
</feature>
<evidence type="ECO:0000313" key="7">
    <source>
        <dbReference type="EMBL" id="KAL1504845.1"/>
    </source>
</evidence>
<feature type="compositionally biased region" description="Basic and acidic residues" evidence="5">
    <location>
        <begin position="263"/>
        <end position="276"/>
    </location>
</feature>
<evidence type="ECO:0000256" key="2">
    <source>
        <dbReference type="ARBA" id="ARBA00022540"/>
    </source>
</evidence>
<evidence type="ECO:0000313" key="8">
    <source>
        <dbReference type="Proteomes" id="UP001515480"/>
    </source>
</evidence>
<gene>
    <name evidence="7" type="ORF">AB1Y20_008616</name>
</gene>
<dbReference type="CDD" id="cd08065">
    <property type="entry name" value="MPN_eIF3h"/>
    <property type="match status" value="1"/>
</dbReference>
<evidence type="ECO:0000256" key="3">
    <source>
        <dbReference type="ARBA" id="ARBA00022917"/>
    </source>
</evidence>
<dbReference type="InterPro" id="IPR045810">
    <property type="entry name" value="eIF3h_C"/>
</dbReference>
<comment type="subcellular location">
    <subcellularLocation>
        <location evidence="4">Cytoplasm</location>
    </subcellularLocation>
</comment>
<comment type="function">
    <text evidence="4">Component of the eukaryotic translation initiation factor 3 (eIF-3) complex, which is involved in protein synthesis of a specialized repertoire of mRNAs and, together with other initiation factors, stimulates binding of mRNA and methionyl-tRNAi to the 40S ribosome. The eIF-3 complex specifically targets and initiates translation of a subset of mRNAs involved in cell proliferation.</text>
</comment>
<keyword evidence="2 4" id="KW-0396">Initiation factor</keyword>
<dbReference type="InterPro" id="IPR000555">
    <property type="entry name" value="JAMM/MPN+_dom"/>
</dbReference>
<evidence type="ECO:0000256" key="5">
    <source>
        <dbReference type="SAM" id="MobiDB-lite"/>
    </source>
</evidence>
<dbReference type="Proteomes" id="UP001515480">
    <property type="component" value="Unassembled WGS sequence"/>
</dbReference>